<organism evidence="1 2">
    <name type="scientific">Mytilus galloprovincialis</name>
    <name type="common">Mediterranean mussel</name>
    <dbReference type="NCBI Taxonomy" id="29158"/>
    <lineage>
        <taxon>Eukaryota</taxon>
        <taxon>Metazoa</taxon>
        <taxon>Spiralia</taxon>
        <taxon>Lophotrochozoa</taxon>
        <taxon>Mollusca</taxon>
        <taxon>Bivalvia</taxon>
        <taxon>Autobranchia</taxon>
        <taxon>Pteriomorphia</taxon>
        <taxon>Mytilida</taxon>
        <taxon>Mytiloidea</taxon>
        <taxon>Mytilidae</taxon>
        <taxon>Mytilinae</taxon>
        <taxon>Mytilus</taxon>
    </lineage>
</organism>
<dbReference type="InterPro" id="IPR016187">
    <property type="entry name" value="CTDL_fold"/>
</dbReference>
<accession>A0A8B6FAF9</accession>
<proteinExistence type="predicted"/>
<keyword evidence="2" id="KW-1185">Reference proteome</keyword>
<dbReference type="InterPro" id="IPR016186">
    <property type="entry name" value="C-type_lectin-like/link_sf"/>
</dbReference>
<dbReference type="EMBL" id="UYJE01006445">
    <property type="protein sequence ID" value="VDI45994.1"/>
    <property type="molecule type" value="Genomic_DNA"/>
</dbReference>
<gene>
    <name evidence="1" type="ORF">MGAL_10B008220</name>
</gene>
<evidence type="ECO:0000313" key="1">
    <source>
        <dbReference type="EMBL" id="VDI45994.1"/>
    </source>
</evidence>
<reference evidence="1" key="1">
    <citation type="submission" date="2018-11" db="EMBL/GenBank/DDBJ databases">
        <authorList>
            <person name="Alioto T."/>
            <person name="Alioto T."/>
        </authorList>
    </citation>
    <scope>NUCLEOTIDE SEQUENCE</scope>
</reference>
<dbReference type="Proteomes" id="UP000596742">
    <property type="component" value="Unassembled WGS sequence"/>
</dbReference>
<evidence type="ECO:0008006" key="3">
    <source>
        <dbReference type="Google" id="ProtNLM"/>
    </source>
</evidence>
<sequence length="63" mass="7162">MTCTGSISFGNTVYSIIPHYEEWQNAKEICKWLGGNLLELETSVENEFIKDKVRTLNTGGTFF</sequence>
<dbReference type="Gene3D" id="3.10.100.10">
    <property type="entry name" value="Mannose-Binding Protein A, subunit A"/>
    <property type="match status" value="1"/>
</dbReference>
<dbReference type="OrthoDB" id="10059571at2759"/>
<dbReference type="AlphaFoldDB" id="A0A8B6FAF9"/>
<protein>
    <recommendedName>
        <fullName evidence="3">C-type lectin domain-containing protein</fullName>
    </recommendedName>
</protein>
<dbReference type="CDD" id="cd00037">
    <property type="entry name" value="CLECT"/>
    <property type="match status" value="1"/>
</dbReference>
<evidence type="ECO:0000313" key="2">
    <source>
        <dbReference type="Proteomes" id="UP000596742"/>
    </source>
</evidence>
<name>A0A8B6FAF9_MYTGA</name>
<dbReference type="SUPFAM" id="SSF56436">
    <property type="entry name" value="C-type lectin-like"/>
    <property type="match status" value="1"/>
</dbReference>
<comment type="caution">
    <text evidence="1">The sequence shown here is derived from an EMBL/GenBank/DDBJ whole genome shotgun (WGS) entry which is preliminary data.</text>
</comment>